<name>A0ACB8DXV0_DERSI</name>
<evidence type="ECO:0000313" key="1">
    <source>
        <dbReference type="EMBL" id="KAH7979208.1"/>
    </source>
</evidence>
<dbReference type="EMBL" id="CM023470">
    <property type="protein sequence ID" value="KAH7979208.1"/>
    <property type="molecule type" value="Genomic_DNA"/>
</dbReference>
<gene>
    <name evidence="1" type="ORF">HPB49_008637</name>
</gene>
<reference evidence="1" key="1">
    <citation type="submission" date="2020-05" db="EMBL/GenBank/DDBJ databases">
        <title>Large-scale comparative analyses of tick genomes elucidate their genetic diversity and vector capacities.</title>
        <authorList>
            <person name="Jia N."/>
            <person name="Wang J."/>
            <person name="Shi W."/>
            <person name="Du L."/>
            <person name="Sun Y."/>
            <person name="Zhan W."/>
            <person name="Jiang J."/>
            <person name="Wang Q."/>
            <person name="Zhang B."/>
            <person name="Ji P."/>
            <person name="Sakyi L.B."/>
            <person name="Cui X."/>
            <person name="Yuan T."/>
            <person name="Jiang B."/>
            <person name="Yang W."/>
            <person name="Lam T.T.-Y."/>
            <person name="Chang Q."/>
            <person name="Ding S."/>
            <person name="Wang X."/>
            <person name="Zhu J."/>
            <person name="Ruan X."/>
            <person name="Zhao L."/>
            <person name="Wei J."/>
            <person name="Que T."/>
            <person name="Du C."/>
            <person name="Cheng J."/>
            <person name="Dai P."/>
            <person name="Han X."/>
            <person name="Huang E."/>
            <person name="Gao Y."/>
            <person name="Liu J."/>
            <person name="Shao H."/>
            <person name="Ye R."/>
            <person name="Li L."/>
            <person name="Wei W."/>
            <person name="Wang X."/>
            <person name="Wang C."/>
            <person name="Yang T."/>
            <person name="Huo Q."/>
            <person name="Li W."/>
            <person name="Guo W."/>
            <person name="Chen H."/>
            <person name="Zhou L."/>
            <person name="Ni X."/>
            <person name="Tian J."/>
            <person name="Zhou Y."/>
            <person name="Sheng Y."/>
            <person name="Liu T."/>
            <person name="Pan Y."/>
            <person name="Xia L."/>
            <person name="Li J."/>
            <person name="Zhao F."/>
            <person name="Cao W."/>
        </authorList>
    </citation>
    <scope>NUCLEOTIDE SEQUENCE</scope>
    <source>
        <strain evidence="1">Dsil-2018</strain>
    </source>
</reference>
<evidence type="ECO:0000313" key="2">
    <source>
        <dbReference type="Proteomes" id="UP000821865"/>
    </source>
</evidence>
<keyword evidence="2" id="KW-1185">Reference proteome</keyword>
<sequence>MLNSNGGAGAANGLHERALDSGAEQRLQIREWNTTCAAGSRRKQKFYLSGAGVTQDTLRVVIPFRCLFTAPPHRSLVYSAPFTCCLKVRNGYLAKRAADFVCYVYTVANISVKDKGNSTKRRHVHVLGRTQDAVTELCKVKRGIQGHHNSCYLDATLFAMFSCTYIFDDILNREHQPNDIDGYDRIQKVLRDDIVNTLRSDLYVPSENVMRLRELLDSLGGVSGLTTEEKDPEEFLNSLFSALKVQPFLKLSSQQETHLYQLFVAKNELLEIPTVQQLFHQSIHESKLKLKEIPKALIIQMPRCGKQFKLYDHIVPSLKLDITDALENSPRFCYVCGRQATQECWNCFRPDVGLECTSYCDSCNKTVHQHQDRDGHKQTALSNDRFGEDAQPRRQVMTLFAVVCIETSHYVCFVKCPVEDGKNTHTWCFFDSMADREG</sequence>
<accession>A0ACB8DXV0</accession>
<comment type="caution">
    <text evidence="1">The sequence shown here is derived from an EMBL/GenBank/DDBJ whole genome shotgun (WGS) entry which is preliminary data.</text>
</comment>
<proteinExistence type="predicted"/>
<dbReference type="Proteomes" id="UP000821865">
    <property type="component" value="Chromosome 1"/>
</dbReference>
<organism evidence="1 2">
    <name type="scientific">Dermacentor silvarum</name>
    <name type="common">Tick</name>
    <dbReference type="NCBI Taxonomy" id="543639"/>
    <lineage>
        <taxon>Eukaryota</taxon>
        <taxon>Metazoa</taxon>
        <taxon>Ecdysozoa</taxon>
        <taxon>Arthropoda</taxon>
        <taxon>Chelicerata</taxon>
        <taxon>Arachnida</taxon>
        <taxon>Acari</taxon>
        <taxon>Parasitiformes</taxon>
        <taxon>Ixodida</taxon>
        <taxon>Ixodoidea</taxon>
        <taxon>Ixodidae</taxon>
        <taxon>Rhipicephalinae</taxon>
        <taxon>Dermacentor</taxon>
    </lineage>
</organism>
<protein>
    <submittedName>
        <fullName evidence="1">Uncharacterized protein</fullName>
    </submittedName>
</protein>